<dbReference type="InterPro" id="IPR035426">
    <property type="entry name" value="Gemin2/Brr1"/>
</dbReference>
<dbReference type="Proteomes" id="UP001213681">
    <property type="component" value="Unassembled WGS sequence"/>
</dbReference>
<protein>
    <recommendedName>
        <fullName evidence="5">V-SNARE</fullName>
    </recommendedName>
</protein>
<dbReference type="EMBL" id="JAPVEA010000008">
    <property type="protein sequence ID" value="KAJ5439390.1"/>
    <property type="molecule type" value="Genomic_DNA"/>
</dbReference>
<organism evidence="3 4">
    <name type="scientific">Penicillium daleae</name>
    <dbReference type="NCBI Taxonomy" id="63821"/>
    <lineage>
        <taxon>Eukaryota</taxon>
        <taxon>Fungi</taxon>
        <taxon>Dikarya</taxon>
        <taxon>Ascomycota</taxon>
        <taxon>Pezizomycotina</taxon>
        <taxon>Eurotiomycetes</taxon>
        <taxon>Eurotiomycetidae</taxon>
        <taxon>Eurotiales</taxon>
        <taxon>Aspergillaceae</taxon>
        <taxon>Penicillium</taxon>
    </lineage>
</organism>
<dbReference type="GeneID" id="81604013"/>
<name>A0AAD6FZ97_9EURO</name>
<dbReference type="GO" id="GO:0000387">
    <property type="term" value="P:spliceosomal snRNP assembly"/>
    <property type="evidence" value="ECO:0007669"/>
    <property type="project" value="InterPro"/>
</dbReference>
<feature type="region of interest" description="Disordered" evidence="2">
    <location>
        <begin position="1"/>
        <end position="51"/>
    </location>
</feature>
<evidence type="ECO:0000313" key="4">
    <source>
        <dbReference type="Proteomes" id="UP001213681"/>
    </source>
</evidence>
<sequence length="413" mass="45505">MPDKCKASMSEPVSKRLRLSNEDASDAASSMSSQERPRNNPIYGQKSAFPGLDDGGDELFYGSADDGMEYLRMVRSEASSLPSLFAAPVVVRSTGNLEPTAQRTADAPALHKFPGGFFDDEAYIAPVEADKEPVAGPEDKFPDSQISYYNLLRHRFLLLRSTLRCTPPATAIAALDDAHPISLPDRNTAARKEWRRLLLTVDPQMVQLACLDSESVLRVLSILARGLGENVRSGDRDLVRRIGAWAWGLLGRCREVGELATDQVGELRDLGKRAAKILLRMQETEVKRPAEDAEASDSEPEGTEEAQQEEVVQAEDQGEDCMEEAVGEEVDDRPDADLSAALEAAKLRLQARLQSESAPEVTGERSQVEMGDSVQQARVLLDMIITIVGEFFGQRDLLDAREVWTRDEALDEM</sequence>
<feature type="compositionally biased region" description="Acidic residues" evidence="2">
    <location>
        <begin position="292"/>
        <end position="320"/>
    </location>
</feature>
<dbReference type="RefSeq" id="XP_056762619.1">
    <property type="nucleotide sequence ID" value="XM_056913770.1"/>
</dbReference>
<evidence type="ECO:0008006" key="5">
    <source>
        <dbReference type="Google" id="ProtNLM"/>
    </source>
</evidence>
<feature type="region of interest" description="Disordered" evidence="2">
    <location>
        <begin position="285"/>
        <end position="320"/>
    </location>
</feature>
<keyword evidence="4" id="KW-1185">Reference proteome</keyword>
<dbReference type="GO" id="GO:0032797">
    <property type="term" value="C:SMN complex"/>
    <property type="evidence" value="ECO:0007669"/>
    <property type="project" value="TreeGrafter"/>
</dbReference>
<evidence type="ECO:0000313" key="3">
    <source>
        <dbReference type="EMBL" id="KAJ5439390.1"/>
    </source>
</evidence>
<dbReference type="AlphaFoldDB" id="A0AAD6FZ97"/>
<comment type="caution">
    <text evidence="3">The sequence shown here is derived from an EMBL/GenBank/DDBJ whole genome shotgun (WGS) entry which is preliminary data.</text>
</comment>
<dbReference type="PANTHER" id="PTHR12794:SF0">
    <property type="entry name" value="GEM-ASSOCIATED PROTEIN 2"/>
    <property type="match status" value="1"/>
</dbReference>
<dbReference type="Gene3D" id="1.20.58.1070">
    <property type="match status" value="1"/>
</dbReference>
<evidence type="ECO:0000256" key="1">
    <source>
        <dbReference type="ARBA" id="ARBA00025758"/>
    </source>
</evidence>
<dbReference type="GO" id="GO:0005634">
    <property type="term" value="C:nucleus"/>
    <property type="evidence" value="ECO:0007669"/>
    <property type="project" value="TreeGrafter"/>
</dbReference>
<proteinExistence type="inferred from homology"/>
<gene>
    <name evidence="3" type="ORF">N7458_010388</name>
</gene>
<reference evidence="3" key="2">
    <citation type="journal article" date="2023" name="IMA Fungus">
        <title>Comparative genomic study of the Penicillium genus elucidates a diverse pangenome and 15 lateral gene transfer events.</title>
        <authorList>
            <person name="Petersen C."/>
            <person name="Sorensen T."/>
            <person name="Nielsen M.R."/>
            <person name="Sondergaard T.E."/>
            <person name="Sorensen J.L."/>
            <person name="Fitzpatrick D.A."/>
            <person name="Frisvad J.C."/>
            <person name="Nielsen K.L."/>
        </authorList>
    </citation>
    <scope>NUCLEOTIDE SEQUENCE</scope>
    <source>
        <strain evidence="3">IBT 16125</strain>
    </source>
</reference>
<dbReference type="Pfam" id="PF04938">
    <property type="entry name" value="SIP1"/>
    <property type="match status" value="1"/>
</dbReference>
<accession>A0AAD6FZ97</accession>
<evidence type="ECO:0000256" key="2">
    <source>
        <dbReference type="SAM" id="MobiDB-lite"/>
    </source>
</evidence>
<dbReference type="PANTHER" id="PTHR12794">
    <property type="entry name" value="GEMIN2"/>
    <property type="match status" value="1"/>
</dbReference>
<reference evidence="3" key="1">
    <citation type="submission" date="2022-12" db="EMBL/GenBank/DDBJ databases">
        <authorList>
            <person name="Petersen C."/>
        </authorList>
    </citation>
    <scope>NUCLEOTIDE SEQUENCE</scope>
    <source>
        <strain evidence="3">IBT 16125</strain>
    </source>
</reference>
<comment type="similarity">
    <text evidence="1">Belongs to the gemin-2 family.</text>
</comment>